<gene>
    <name evidence="6" type="ORF">WAK64_05425</name>
</gene>
<keyword evidence="7" id="KW-1185">Reference proteome</keyword>
<name>A0ABU8HB04_9BACI</name>
<accession>A0ABU8HB04</accession>
<organism evidence="6 7">
    <name type="scientific">Bacillus spongiae</name>
    <dbReference type="NCBI Taxonomy" id="2683610"/>
    <lineage>
        <taxon>Bacteria</taxon>
        <taxon>Bacillati</taxon>
        <taxon>Bacillota</taxon>
        <taxon>Bacilli</taxon>
        <taxon>Bacillales</taxon>
        <taxon>Bacillaceae</taxon>
        <taxon>Bacillus</taxon>
    </lineage>
</organism>
<evidence type="ECO:0000256" key="5">
    <source>
        <dbReference type="HAMAP-Rule" id="MF_01536"/>
    </source>
</evidence>
<dbReference type="InterPro" id="IPR010899">
    <property type="entry name" value="UPF0344"/>
</dbReference>
<feature type="transmembrane region" description="Helical" evidence="5">
    <location>
        <begin position="69"/>
        <end position="89"/>
    </location>
</feature>
<feature type="transmembrane region" description="Helical" evidence="5">
    <location>
        <begin position="37"/>
        <end position="57"/>
    </location>
</feature>
<feature type="transmembrane region" description="Helical" evidence="5">
    <location>
        <begin position="6"/>
        <end position="25"/>
    </location>
</feature>
<proteinExistence type="inferred from homology"/>
<dbReference type="RefSeq" id="WP_336585924.1">
    <property type="nucleotide sequence ID" value="NZ_JBBAXC010000003.1"/>
</dbReference>
<reference evidence="6 7" key="1">
    <citation type="journal article" date="2018" name="J. Microbiol.">
        <title>Bacillus spongiae sp. nov., isolated from sponge of Jeju Island.</title>
        <authorList>
            <person name="Lee G.E."/>
            <person name="Im W.T."/>
            <person name="Park J.S."/>
        </authorList>
    </citation>
    <scope>NUCLEOTIDE SEQUENCE [LARGE SCALE GENOMIC DNA]</scope>
    <source>
        <strain evidence="6 7">135PIL107-10</strain>
    </source>
</reference>
<keyword evidence="2 5" id="KW-0812">Transmembrane</keyword>
<comment type="caution">
    <text evidence="6">The sequence shown here is derived from an EMBL/GenBank/DDBJ whole genome shotgun (WGS) entry which is preliminary data.</text>
</comment>
<comment type="similarity">
    <text evidence="5">Belongs to the UPF0344 family.</text>
</comment>
<evidence type="ECO:0000313" key="6">
    <source>
        <dbReference type="EMBL" id="MEI5906495.1"/>
    </source>
</evidence>
<evidence type="ECO:0000256" key="1">
    <source>
        <dbReference type="ARBA" id="ARBA00022475"/>
    </source>
</evidence>
<keyword evidence="1 5" id="KW-1003">Cell membrane</keyword>
<protein>
    <recommendedName>
        <fullName evidence="5">UPF0344 protein WAK64_05425</fullName>
    </recommendedName>
</protein>
<sequence length="119" mass="13378">MVNQTHAHITTWVIALILFFVAFALHRSGKAQGMKVVHMVLRLFYLLIIITGGVLFINHQTIQPAVYGMKMLVGLLVIGMMEMVLVRLTKNKSTRIAWILFVVSFIAALYLGYVGKLGF</sequence>
<keyword evidence="4 5" id="KW-0472">Membrane</keyword>
<keyword evidence="3 5" id="KW-1133">Transmembrane helix</keyword>
<dbReference type="Pfam" id="PF07457">
    <property type="entry name" value="DUF1516"/>
    <property type="match status" value="1"/>
</dbReference>
<dbReference type="HAMAP" id="MF_01536">
    <property type="entry name" value="UPF0344"/>
    <property type="match status" value="1"/>
</dbReference>
<feature type="transmembrane region" description="Helical" evidence="5">
    <location>
        <begin position="96"/>
        <end position="113"/>
    </location>
</feature>
<dbReference type="Proteomes" id="UP001312865">
    <property type="component" value="Unassembled WGS sequence"/>
</dbReference>
<evidence type="ECO:0000256" key="3">
    <source>
        <dbReference type="ARBA" id="ARBA00022989"/>
    </source>
</evidence>
<evidence type="ECO:0000256" key="2">
    <source>
        <dbReference type="ARBA" id="ARBA00022692"/>
    </source>
</evidence>
<evidence type="ECO:0000313" key="7">
    <source>
        <dbReference type="Proteomes" id="UP001312865"/>
    </source>
</evidence>
<evidence type="ECO:0000256" key="4">
    <source>
        <dbReference type="ARBA" id="ARBA00023136"/>
    </source>
</evidence>
<dbReference type="EMBL" id="JBBAXC010000003">
    <property type="protein sequence ID" value="MEI5906495.1"/>
    <property type="molecule type" value="Genomic_DNA"/>
</dbReference>
<comment type="subcellular location">
    <subcellularLocation>
        <location evidence="5">Cell membrane</location>
        <topology evidence="5">Multi-pass membrane protein</topology>
    </subcellularLocation>
</comment>